<evidence type="ECO:0000313" key="2">
    <source>
        <dbReference type="EMBL" id="ADY58393.1"/>
    </source>
</evidence>
<evidence type="ECO:0000313" key="3">
    <source>
        <dbReference type="Proteomes" id="UP000006860"/>
    </source>
</evidence>
<feature type="transmembrane region" description="Helical" evidence="1">
    <location>
        <begin position="110"/>
        <end position="134"/>
    </location>
</feature>
<organism evidence="2 3">
    <name type="scientific">Rubinisphaera brasiliensis (strain ATCC 49424 / DSM 5305 / JCM 21570 / IAM 15109 / NBRC 103401 / IFAM 1448)</name>
    <name type="common">Planctomyces brasiliensis</name>
    <dbReference type="NCBI Taxonomy" id="756272"/>
    <lineage>
        <taxon>Bacteria</taxon>
        <taxon>Pseudomonadati</taxon>
        <taxon>Planctomycetota</taxon>
        <taxon>Planctomycetia</taxon>
        <taxon>Planctomycetales</taxon>
        <taxon>Planctomycetaceae</taxon>
        <taxon>Rubinisphaera</taxon>
    </lineage>
</organism>
<dbReference type="HOGENOM" id="CLU_1823893_0_0_0"/>
<proteinExistence type="predicted"/>
<keyword evidence="1" id="KW-1133">Transmembrane helix</keyword>
<name>F0SGV8_RUBBR</name>
<keyword evidence="1" id="KW-0812">Transmembrane</keyword>
<feature type="transmembrane region" description="Helical" evidence="1">
    <location>
        <begin position="6"/>
        <end position="22"/>
    </location>
</feature>
<dbReference type="Proteomes" id="UP000006860">
    <property type="component" value="Chromosome"/>
</dbReference>
<reference evidence="3" key="1">
    <citation type="submission" date="2011-02" db="EMBL/GenBank/DDBJ databases">
        <title>The complete genome of Planctomyces brasiliensis DSM 5305.</title>
        <authorList>
            <person name="Lucas S."/>
            <person name="Copeland A."/>
            <person name="Lapidus A."/>
            <person name="Bruce D."/>
            <person name="Goodwin L."/>
            <person name="Pitluck S."/>
            <person name="Kyrpides N."/>
            <person name="Mavromatis K."/>
            <person name="Pagani I."/>
            <person name="Ivanova N."/>
            <person name="Ovchinnikova G."/>
            <person name="Lu M."/>
            <person name="Detter J.C."/>
            <person name="Han C."/>
            <person name="Land M."/>
            <person name="Hauser L."/>
            <person name="Markowitz V."/>
            <person name="Cheng J.-F."/>
            <person name="Hugenholtz P."/>
            <person name="Woyke T."/>
            <person name="Wu D."/>
            <person name="Tindall B."/>
            <person name="Pomrenke H.G."/>
            <person name="Brambilla E."/>
            <person name="Klenk H.-P."/>
            <person name="Eisen J.A."/>
        </authorList>
    </citation>
    <scope>NUCLEOTIDE SEQUENCE [LARGE SCALE GENOMIC DNA]</scope>
    <source>
        <strain evidence="3">ATCC 49424 / DSM 5305 / JCM 21570 / NBRC 103401 / IFAM 1448</strain>
    </source>
</reference>
<dbReference type="RefSeq" id="WP_013627133.1">
    <property type="nucleotide sequence ID" value="NC_015174.1"/>
</dbReference>
<keyword evidence="3" id="KW-1185">Reference proteome</keyword>
<dbReference type="KEGG" id="pbs:Plabr_0769"/>
<gene>
    <name evidence="2" type="ordered locus">Plabr_0769</name>
</gene>
<protein>
    <submittedName>
        <fullName evidence="2">Uncharacterized protein</fullName>
    </submittedName>
</protein>
<feature type="transmembrane region" description="Helical" evidence="1">
    <location>
        <begin position="34"/>
        <end position="53"/>
    </location>
</feature>
<dbReference type="EMBL" id="CP002546">
    <property type="protein sequence ID" value="ADY58393.1"/>
    <property type="molecule type" value="Genomic_DNA"/>
</dbReference>
<evidence type="ECO:0000256" key="1">
    <source>
        <dbReference type="SAM" id="Phobius"/>
    </source>
</evidence>
<accession>F0SGV8</accession>
<dbReference type="AlphaFoldDB" id="F0SGV8"/>
<keyword evidence="1" id="KW-0472">Membrane</keyword>
<sequence>MADLGNLIATLLGFIAVVVWSIRKLRRDDNDKWLVGVPLLYSLAAVGVASHGVRFSEDSVQSLHYTAIAGSLFLFSLSQVLHQNLVVAFSSENDVTGERTRGGMSPLLKGLLLFNHVVIAAMVILLLSSTPVFFRIRVLAG</sequence>